<dbReference type="PROSITE" id="PS50110">
    <property type="entry name" value="RESPONSE_REGULATORY"/>
    <property type="match status" value="1"/>
</dbReference>
<dbReference type="InterPro" id="IPR046947">
    <property type="entry name" value="LytR-like"/>
</dbReference>
<dbReference type="GO" id="GO:0003677">
    <property type="term" value="F:DNA binding"/>
    <property type="evidence" value="ECO:0007669"/>
    <property type="project" value="InterPro"/>
</dbReference>
<dbReference type="SMART" id="SM00850">
    <property type="entry name" value="LytTR"/>
    <property type="match status" value="1"/>
</dbReference>
<dbReference type="STRING" id="393003.SAMN05660461_0189"/>
<proteinExistence type="predicted"/>
<protein>
    <submittedName>
        <fullName evidence="4">Two component transcriptional regulator, LytTR family</fullName>
    </submittedName>
</protein>
<dbReference type="EMBL" id="FUZZ01000001">
    <property type="protein sequence ID" value="SKC95003.1"/>
    <property type="molecule type" value="Genomic_DNA"/>
</dbReference>
<dbReference type="AlphaFoldDB" id="A0A1T5N445"/>
<feature type="domain" description="HTH LytTR-type" evidence="3">
    <location>
        <begin position="138"/>
        <end position="233"/>
    </location>
</feature>
<dbReference type="InterPro" id="IPR011006">
    <property type="entry name" value="CheY-like_superfamily"/>
</dbReference>
<dbReference type="GO" id="GO:0000156">
    <property type="term" value="F:phosphorelay response regulator activity"/>
    <property type="evidence" value="ECO:0007669"/>
    <property type="project" value="InterPro"/>
</dbReference>
<dbReference type="InterPro" id="IPR001789">
    <property type="entry name" value="Sig_transdc_resp-reg_receiver"/>
</dbReference>
<reference evidence="5" key="1">
    <citation type="submission" date="2017-02" db="EMBL/GenBank/DDBJ databases">
        <authorList>
            <person name="Varghese N."/>
            <person name="Submissions S."/>
        </authorList>
    </citation>
    <scope>NUCLEOTIDE SEQUENCE [LARGE SCALE GENOMIC DNA]</scope>
    <source>
        <strain evidence="5">DSM 18108</strain>
    </source>
</reference>
<dbReference type="Gene3D" id="3.40.50.2300">
    <property type="match status" value="1"/>
</dbReference>
<feature type="domain" description="Response regulatory" evidence="2">
    <location>
        <begin position="4"/>
        <end position="115"/>
    </location>
</feature>
<dbReference type="SUPFAM" id="SSF52172">
    <property type="entry name" value="CheY-like"/>
    <property type="match status" value="1"/>
</dbReference>
<dbReference type="PROSITE" id="PS50930">
    <property type="entry name" value="HTH_LYTTR"/>
    <property type="match status" value="1"/>
</dbReference>
<evidence type="ECO:0000313" key="5">
    <source>
        <dbReference type="Proteomes" id="UP000190166"/>
    </source>
</evidence>
<gene>
    <name evidence="4" type="ORF">SAMN05660461_0189</name>
</gene>
<feature type="modified residue" description="4-aspartylphosphate" evidence="1">
    <location>
        <position position="55"/>
    </location>
</feature>
<evidence type="ECO:0000256" key="1">
    <source>
        <dbReference type="PROSITE-ProRule" id="PRU00169"/>
    </source>
</evidence>
<evidence type="ECO:0000259" key="2">
    <source>
        <dbReference type="PROSITE" id="PS50110"/>
    </source>
</evidence>
<evidence type="ECO:0000313" key="4">
    <source>
        <dbReference type="EMBL" id="SKC95003.1"/>
    </source>
</evidence>
<dbReference type="PANTHER" id="PTHR37299:SF1">
    <property type="entry name" value="STAGE 0 SPORULATION PROTEIN A HOMOLOG"/>
    <property type="match status" value="1"/>
</dbReference>
<keyword evidence="5" id="KW-1185">Reference proteome</keyword>
<dbReference type="InterPro" id="IPR007492">
    <property type="entry name" value="LytTR_DNA-bd_dom"/>
</dbReference>
<evidence type="ECO:0000259" key="3">
    <source>
        <dbReference type="PROSITE" id="PS50930"/>
    </source>
</evidence>
<dbReference type="RefSeq" id="WP_079467544.1">
    <property type="nucleotide sequence ID" value="NZ_FUZZ01000001.1"/>
</dbReference>
<dbReference type="PANTHER" id="PTHR37299">
    <property type="entry name" value="TRANSCRIPTIONAL REGULATOR-RELATED"/>
    <property type="match status" value="1"/>
</dbReference>
<accession>A0A1T5N445</accession>
<sequence>MSLKCMIVDDEPNAVNLLELHIQQTTGWQLVAKCYDALEALAFLKNNKADLIFLDINMPRLDGMELAALLPPEMKIVFTTAYTEHAAASYNFQTVDYLLKPITLKRFLAAQQKIETAFMHTRMPEVAVPQPSADYYFVKSGKTLQQIKLSELLYFEGEKEYVRIVTLREEVLVYKRLKDIAGQLSPPFIRVHNSYIVNTSRIDKIQDNHLFISGKRIPLSEKFRPAFMELIQQRFL</sequence>
<organism evidence="4 5">
    <name type="scientific">Chitinophaga ginsengisegetis</name>
    <dbReference type="NCBI Taxonomy" id="393003"/>
    <lineage>
        <taxon>Bacteria</taxon>
        <taxon>Pseudomonadati</taxon>
        <taxon>Bacteroidota</taxon>
        <taxon>Chitinophagia</taxon>
        <taxon>Chitinophagales</taxon>
        <taxon>Chitinophagaceae</taxon>
        <taxon>Chitinophaga</taxon>
    </lineage>
</organism>
<dbReference type="Proteomes" id="UP000190166">
    <property type="component" value="Unassembled WGS sequence"/>
</dbReference>
<name>A0A1T5N445_9BACT</name>
<keyword evidence="1" id="KW-0597">Phosphoprotein</keyword>
<dbReference type="Pfam" id="PF00072">
    <property type="entry name" value="Response_reg"/>
    <property type="match status" value="1"/>
</dbReference>
<dbReference type="Gene3D" id="2.40.50.1020">
    <property type="entry name" value="LytTr DNA-binding domain"/>
    <property type="match status" value="1"/>
</dbReference>
<dbReference type="SMART" id="SM00448">
    <property type="entry name" value="REC"/>
    <property type="match status" value="1"/>
</dbReference>
<dbReference type="Pfam" id="PF04397">
    <property type="entry name" value="LytTR"/>
    <property type="match status" value="1"/>
</dbReference>